<evidence type="ECO:0000313" key="1">
    <source>
        <dbReference type="EMBL" id="KAJ7215447.1"/>
    </source>
</evidence>
<dbReference type="SUPFAM" id="SSF48403">
    <property type="entry name" value="Ankyrin repeat"/>
    <property type="match status" value="1"/>
</dbReference>
<dbReference type="EMBL" id="JARJCW010000017">
    <property type="protein sequence ID" value="KAJ7215447.1"/>
    <property type="molecule type" value="Genomic_DNA"/>
</dbReference>
<dbReference type="AlphaFoldDB" id="A0AAD6VK96"/>
<sequence>VTPLDMAARLDSRDAVRVLLEESAGCVPVDATDAHGATLLMCTCRSVPDVSQLCHGAHTDFGNANHCTAIQFALPFPQILWLCESALRCHR</sequence>
<name>A0AAD6VK96_9AGAR</name>
<comment type="caution">
    <text evidence="1">The sequence shown here is derived from an EMBL/GenBank/DDBJ whole genome shotgun (WGS) entry which is preliminary data.</text>
</comment>
<evidence type="ECO:0000313" key="2">
    <source>
        <dbReference type="Proteomes" id="UP001219525"/>
    </source>
</evidence>
<accession>A0AAD6VK96</accession>
<organism evidence="1 2">
    <name type="scientific">Mycena pura</name>
    <dbReference type="NCBI Taxonomy" id="153505"/>
    <lineage>
        <taxon>Eukaryota</taxon>
        <taxon>Fungi</taxon>
        <taxon>Dikarya</taxon>
        <taxon>Basidiomycota</taxon>
        <taxon>Agaricomycotina</taxon>
        <taxon>Agaricomycetes</taxon>
        <taxon>Agaricomycetidae</taxon>
        <taxon>Agaricales</taxon>
        <taxon>Marasmiineae</taxon>
        <taxon>Mycenaceae</taxon>
        <taxon>Mycena</taxon>
    </lineage>
</organism>
<dbReference type="InterPro" id="IPR036770">
    <property type="entry name" value="Ankyrin_rpt-contain_sf"/>
</dbReference>
<dbReference type="Gene3D" id="1.25.40.20">
    <property type="entry name" value="Ankyrin repeat-containing domain"/>
    <property type="match status" value="1"/>
</dbReference>
<gene>
    <name evidence="1" type="ORF">GGX14DRAFT_313321</name>
</gene>
<feature type="non-terminal residue" evidence="1">
    <location>
        <position position="1"/>
    </location>
</feature>
<reference evidence="1" key="1">
    <citation type="submission" date="2023-03" db="EMBL/GenBank/DDBJ databases">
        <title>Massive genome expansion in bonnet fungi (Mycena s.s.) driven by repeated elements and novel gene families across ecological guilds.</title>
        <authorList>
            <consortium name="Lawrence Berkeley National Laboratory"/>
            <person name="Harder C.B."/>
            <person name="Miyauchi S."/>
            <person name="Viragh M."/>
            <person name="Kuo A."/>
            <person name="Thoen E."/>
            <person name="Andreopoulos B."/>
            <person name="Lu D."/>
            <person name="Skrede I."/>
            <person name="Drula E."/>
            <person name="Henrissat B."/>
            <person name="Morin E."/>
            <person name="Kohler A."/>
            <person name="Barry K."/>
            <person name="LaButti K."/>
            <person name="Morin E."/>
            <person name="Salamov A."/>
            <person name="Lipzen A."/>
            <person name="Mereny Z."/>
            <person name="Hegedus B."/>
            <person name="Baldrian P."/>
            <person name="Stursova M."/>
            <person name="Weitz H."/>
            <person name="Taylor A."/>
            <person name="Grigoriev I.V."/>
            <person name="Nagy L.G."/>
            <person name="Martin F."/>
            <person name="Kauserud H."/>
        </authorList>
    </citation>
    <scope>NUCLEOTIDE SEQUENCE</scope>
    <source>
        <strain evidence="1">9144</strain>
    </source>
</reference>
<keyword evidence="2" id="KW-1185">Reference proteome</keyword>
<protein>
    <submittedName>
        <fullName evidence="1">Uncharacterized protein</fullName>
    </submittedName>
</protein>
<feature type="non-terminal residue" evidence="1">
    <location>
        <position position="91"/>
    </location>
</feature>
<proteinExistence type="predicted"/>
<dbReference type="Proteomes" id="UP001219525">
    <property type="component" value="Unassembled WGS sequence"/>
</dbReference>